<accession>A0A853CR13</accession>
<keyword evidence="2 4" id="KW-0238">DNA-binding</keyword>
<dbReference type="Pfam" id="PF00440">
    <property type="entry name" value="TetR_N"/>
    <property type="match status" value="1"/>
</dbReference>
<feature type="domain" description="HTH tetR-type" evidence="5">
    <location>
        <begin position="10"/>
        <end position="70"/>
    </location>
</feature>
<organism evidence="6 7">
    <name type="scientific">Leifsonia shinshuensis</name>
    <dbReference type="NCBI Taxonomy" id="150026"/>
    <lineage>
        <taxon>Bacteria</taxon>
        <taxon>Bacillati</taxon>
        <taxon>Actinomycetota</taxon>
        <taxon>Actinomycetes</taxon>
        <taxon>Micrococcales</taxon>
        <taxon>Microbacteriaceae</taxon>
        <taxon>Leifsonia</taxon>
    </lineage>
</organism>
<protein>
    <submittedName>
        <fullName evidence="6">AcrR family transcriptional regulator</fullName>
    </submittedName>
</protein>
<evidence type="ECO:0000256" key="2">
    <source>
        <dbReference type="ARBA" id="ARBA00023125"/>
    </source>
</evidence>
<dbReference type="InterPro" id="IPR009057">
    <property type="entry name" value="Homeodomain-like_sf"/>
</dbReference>
<evidence type="ECO:0000313" key="7">
    <source>
        <dbReference type="Proteomes" id="UP000578352"/>
    </source>
</evidence>
<dbReference type="InterPro" id="IPR023772">
    <property type="entry name" value="DNA-bd_HTH_TetR-type_CS"/>
</dbReference>
<evidence type="ECO:0000256" key="4">
    <source>
        <dbReference type="PROSITE-ProRule" id="PRU00335"/>
    </source>
</evidence>
<dbReference type="GO" id="GO:0003700">
    <property type="term" value="F:DNA-binding transcription factor activity"/>
    <property type="evidence" value="ECO:0007669"/>
    <property type="project" value="TreeGrafter"/>
</dbReference>
<dbReference type="PROSITE" id="PS01081">
    <property type="entry name" value="HTH_TETR_1"/>
    <property type="match status" value="1"/>
</dbReference>
<evidence type="ECO:0000313" key="6">
    <source>
        <dbReference type="EMBL" id="NYJ23366.1"/>
    </source>
</evidence>
<dbReference type="RefSeq" id="WP_179605295.1">
    <property type="nucleotide sequence ID" value="NZ_BAABEH010000001.1"/>
</dbReference>
<sequence>MPKVTEEYRTARRHEIAQAALRCFARNGFAATSMADIIAESGLSAGAIYGHFTSKDELMELTASEILDARFLEVEEARARQPLPTPGEIVRMLVTGLTTHLVDLQLLVQVWGQVPINPRLKQMSSEIGGRIRAMFAGYLTDWHAQTLPVEEARALAARQAPVYMGLVQGYVTQTVLFDGFDGETYLAVVASMSLAD</sequence>
<dbReference type="PRINTS" id="PR00455">
    <property type="entry name" value="HTHTETR"/>
</dbReference>
<dbReference type="PROSITE" id="PS50977">
    <property type="entry name" value="HTH_TETR_2"/>
    <property type="match status" value="1"/>
</dbReference>
<dbReference type="PANTHER" id="PTHR30055:SF234">
    <property type="entry name" value="HTH-TYPE TRANSCRIPTIONAL REGULATOR BETI"/>
    <property type="match status" value="1"/>
</dbReference>
<dbReference type="SUPFAM" id="SSF46689">
    <property type="entry name" value="Homeodomain-like"/>
    <property type="match status" value="1"/>
</dbReference>
<evidence type="ECO:0000256" key="3">
    <source>
        <dbReference type="ARBA" id="ARBA00023163"/>
    </source>
</evidence>
<gene>
    <name evidence="6" type="ORF">HNR13_001653</name>
</gene>
<dbReference type="EMBL" id="JACCFL010000001">
    <property type="protein sequence ID" value="NYJ23366.1"/>
    <property type="molecule type" value="Genomic_DNA"/>
</dbReference>
<dbReference type="GO" id="GO:0000976">
    <property type="term" value="F:transcription cis-regulatory region binding"/>
    <property type="evidence" value="ECO:0007669"/>
    <property type="project" value="TreeGrafter"/>
</dbReference>
<dbReference type="AlphaFoldDB" id="A0A853CR13"/>
<keyword evidence="3" id="KW-0804">Transcription</keyword>
<reference evidence="6 7" key="1">
    <citation type="submission" date="2020-07" db="EMBL/GenBank/DDBJ databases">
        <title>Sequencing the genomes of 1000 actinobacteria strains.</title>
        <authorList>
            <person name="Klenk H.-P."/>
        </authorList>
    </citation>
    <scope>NUCLEOTIDE SEQUENCE [LARGE SCALE GENOMIC DNA]</scope>
    <source>
        <strain evidence="6 7">DSM 15165</strain>
    </source>
</reference>
<dbReference type="InterPro" id="IPR001647">
    <property type="entry name" value="HTH_TetR"/>
</dbReference>
<comment type="caution">
    <text evidence="6">The sequence shown here is derived from an EMBL/GenBank/DDBJ whole genome shotgun (WGS) entry which is preliminary data.</text>
</comment>
<feature type="DNA-binding region" description="H-T-H motif" evidence="4">
    <location>
        <begin position="33"/>
        <end position="52"/>
    </location>
</feature>
<proteinExistence type="predicted"/>
<dbReference type="PANTHER" id="PTHR30055">
    <property type="entry name" value="HTH-TYPE TRANSCRIPTIONAL REGULATOR RUTR"/>
    <property type="match status" value="1"/>
</dbReference>
<dbReference type="Proteomes" id="UP000578352">
    <property type="component" value="Unassembled WGS sequence"/>
</dbReference>
<keyword evidence="1" id="KW-0805">Transcription regulation</keyword>
<name>A0A853CR13_9MICO</name>
<dbReference type="InterPro" id="IPR050109">
    <property type="entry name" value="HTH-type_TetR-like_transc_reg"/>
</dbReference>
<dbReference type="Gene3D" id="1.10.357.10">
    <property type="entry name" value="Tetracycline Repressor, domain 2"/>
    <property type="match status" value="1"/>
</dbReference>
<evidence type="ECO:0000256" key="1">
    <source>
        <dbReference type="ARBA" id="ARBA00023015"/>
    </source>
</evidence>
<evidence type="ECO:0000259" key="5">
    <source>
        <dbReference type="PROSITE" id="PS50977"/>
    </source>
</evidence>